<dbReference type="SUPFAM" id="SSF110836">
    <property type="entry name" value="Hypothetical protein SAV1430"/>
    <property type="match status" value="1"/>
</dbReference>
<dbReference type="InterPro" id="IPR036498">
    <property type="entry name" value="Nfu/NifU_N_sf"/>
</dbReference>
<dbReference type="InterPro" id="IPR004155">
    <property type="entry name" value="PBS_lyase_HEAT"/>
</dbReference>
<dbReference type="OrthoDB" id="420201at2"/>
<dbReference type="Gene3D" id="1.25.10.10">
    <property type="entry name" value="Leucine-rich Repeat Variant"/>
    <property type="match status" value="1"/>
</dbReference>
<dbReference type="GO" id="GO:0016491">
    <property type="term" value="F:oxidoreductase activity"/>
    <property type="evidence" value="ECO:0007669"/>
    <property type="project" value="TreeGrafter"/>
</dbReference>
<feature type="domain" description="Scaffold protein Nfu/NifU N-terminal" evidence="2">
    <location>
        <begin position="4"/>
        <end position="90"/>
    </location>
</feature>
<dbReference type="PANTHER" id="PTHR12697">
    <property type="entry name" value="PBS LYASE HEAT-LIKE PROTEIN"/>
    <property type="match status" value="1"/>
</dbReference>
<proteinExistence type="predicted"/>
<dbReference type="SMART" id="SM00932">
    <property type="entry name" value="Nfu_N"/>
    <property type="match status" value="1"/>
</dbReference>
<reference evidence="4" key="1">
    <citation type="submission" date="2016-10" db="EMBL/GenBank/DDBJ databases">
        <authorList>
            <person name="Varghese N."/>
            <person name="Submissions S."/>
        </authorList>
    </citation>
    <scope>NUCLEOTIDE SEQUENCE [LARGE SCALE GENOMIC DNA]</scope>
    <source>
        <strain evidence="4">S7</strain>
    </source>
</reference>
<dbReference type="SMART" id="SM00567">
    <property type="entry name" value="EZ_HEAT"/>
    <property type="match status" value="3"/>
</dbReference>
<dbReference type="InterPro" id="IPR025989">
    <property type="entry name" value="Virulence_F_dom"/>
</dbReference>
<dbReference type="Gene3D" id="3.30.1370.70">
    <property type="entry name" value="Scaffold protein Nfu/NifU, N-terminal domain"/>
    <property type="match status" value="1"/>
</dbReference>
<evidence type="ECO:0000313" key="4">
    <source>
        <dbReference type="Proteomes" id="UP000198892"/>
    </source>
</evidence>
<dbReference type="Pfam" id="PF13769">
    <property type="entry name" value="Virulence_fact"/>
    <property type="match status" value="1"/>
</dbReference>
<dbReference type="Proteomes" id="UP000198892">
    <property type="component" value="Unassembled WGS sequence"/>
</dbReference>
<dbReference type="InterPro" id="IPR014824">
    <property type="entry name" value="Nfu/NifU_N"/>
</dbReference>
<dbReference type="EMBL" id="FOXD01000005">
    <property type="protein sequence ID" value="SFP43507.1"/>
    <property type="molecule type" value="Genomic_DNA"/>
</dbReference>
<dbReference type="InterPro" id="IPR016024">
    <property type="entry name" value="ARM-type_fold"/>
</dbReference>
<accession>A0A1I5QBN4</accession>
<protein>
    <submittedName>
        <fullName evidence="3">HEAT repeat-containing protein</fullName>
    </submittedName>
</protein>
<keyword evidence="4" id="KW-1185">Reference proteome</keyword>
<evidence type="ECO:0000259" key="2">
    <source>
        <dbReference type="SMART" id="SM00932"/>
    </source>
</evidence>
<dbReference type="PROSITE" id="PS50077">
    <property type="entry name" value="HEAT_REPEAT"/>
    <property type="match status" value="1"/>
</dbReference>
<name>A0A1I5QBN4_9BACI</name>
<dbReference type="InterPro" id="IPR011989">
    <property type="entry name" value="ARM-like"/>
</dbReference>
<comment type="function">
    <text evidence="1">Catalyzes the hydroxylation of the N(6)-(4-aminobutyl)-L-lysine intermediate produced by deoxyhypusine synthase/DHPS on a critical lysine of the eukaryotic translation initiation factor 5A/eIF-5A. This is the second step of the post-translational modification of that lysine into an unusual amino acid residue named hypusine. Hypusination is unique to mature eIF-5A factor and is essential for its function.</text>
</comment>
<dbReference type="PANTHER" id="PTHR12697:SF37">
    <property type="entry name" value="CONSERVED VIRULENCE FACTOR C"/>
    <property type="match status" value="1"/>
</dbReference>
<sequence length="379" mass="43216">MNIISIEPTPSPNTMKLIMDESLPSGKSNNYKADNKEEAPDFIRPILEIEGITGIYHVSDFMALERHPKAEWEGLLGQVRRVFGENAKTDETTMEMEDAFGEVQVQLQMFKDIPMQVKVTSGDEEKRKGLPERFQEAAFNAQTEGDNIVMQRRWEDHSRRYGDDLDVIADEAAEETSAAYPRERLNTLVQLSLSGEENARQFEDRFIEVTPEMLDEPDWRSRYAALDKMNPKEKDLPILEKALHDEKSSVRRLAVVHIGIIEKPVILPLLRQAMHDQSVTVRRTAADCFSDLGDPAGIPAMIDALDDKNKLVRWRAAMFLYEVGDETAAEPLRETVNDPAFEVALQARLALKRIEEGKEAEGSVWKQMTEKMQQDRINE</sequence>
<evidence type="ECO:0000256" key="1">
    <source>
        <dbReference type="ARBA" id="ARBA00045876"/>
    </source>
</evidence>
<dbReference type="InterPro" id="IPR021133">
    <property type="entry name" value="HEAT_type_2"/>
</dbReference>
<gene>
    <name evidence="3" type="ORF">SAMN05518683_10593</name>
</gene>
<dbReference type="Pfam" id="PF08712">
    <property type="entry name" value="Nfu_N"/>
    <property type="match status" value="1"/>
</dbReference>
<dbReference type="Pfam" id="PF13646">
    <property type="entry name" value="HEAT_2"/>
    <property type="match status" value="1"/>
</dbReference>
<organism evidence="3 4">
    <name type="scientific">Salibacterium halotolerans</name>
    <dbReference type="NCBI Taxonomy" id="1884432"/>
    <lineage>
        <taxon>Bacteria</taxon>
        <taxon>Bacillati</taxon>
        <taxon>Bacillota</taxon>
        <taxon>Bacilli</taxon>
        <taxon>Bacillales</taxon>
        <taxon>Bacillaceae</taxon>
    </lineage>
</organism>
<dbReference type="SUPFAM" id="SSF48371">
    <property type="entry name" value="ARM repeat"/>
    <property type="match status" value="1"/>
</dbReference>
<dbReference type="AlphaFoldDB" id="A0A1I5QBN4"/>
<dbReference type="RefSeq" id="WP_093336034.1">
    <property type="nucleotide sequence ID" value="NZ_FOXD01000005.1"/>
</dbReference>
<evidence type="ECO:0000313" key="3">
    <source>
        <dbReference type="EMBL" id="SFP43507.1"/>
    </source>
</evidence>
<dbReference type="STRING" id="1884432.SAMN05518683_10593"/>